<feature type="binding site" evidence="3">
    <location>
        <position position="277"/>
    </location>
    <ligand>
        <name>CTP</name>
        <dbReference type="ChEBI" id="CHEBI:37563"/>
    </ligand>
</feature>
<comment type="pathway">
    <text evidence="3 4">Cofactor biosynthesis; coenzyme A biosynthesis; CoA from (R)-pantothenate: step 3/5.</text>
</comment>
<dbReference type="GO" id="GO:0010181">
    <property type="term" value="F:FMN binding"/>
    <property type="evidence" value="ECO:0007669"/>
    <property type="project" value="UniProtKB-UniRule"/>
</dbReference>
<dbReference type="Proteomes" id="UP000334340">
    <property type="component" value="Unassembled WGS sequence"/>
</dbReference>
<comment type="cofactor">
    <cofactor evidence="3">
        <name>FMN</name>
        <dbReference type="ChEBI" id="CHEBI:58210"/>
    </cofactor>
    <text evidence="3">Binds 1 FMN per subunit.</text>
</comment>
<dbReference type="GO" id="GO:0004632">
    <property type="term" value="F:phosphopantothenate--cysteine ligase activity"/>
    <property type="evidence" value="ECO:0007669"/>
    <property type="project" value="UniProtKB-UniRule"/>
</dbReference>
<dbReference type="EC" id="6.3.2.5" evidence="3"/>
<comment type="catalytic activity">
    <reaction evidence="3 4">
        <text>(R)-4'-phosphopantothenate + L-cysteine + CTP = N-[(R)-4-phosphopantothenoyl]-L-cysteine + CMP + diphosphate + H(+)</text>
        <dbReference type="Rhea" id="RHEA:19397"/>
        <dbReference type="ChEBI" id="CHEBI:10986"/>
        <dbReference type="ChEBI" id="CHEBI:15378"/>
        <dbReference type="ChEBI" id="CHEBI:33019"/>
        <dbReference type="ChEBI" id="CHEBI:35235"/>
        <dbReference type="ChEBI" id="CHEBI:37563"/>
        <dbReference type="ChEBI" id="CHEBI:59458"/>
        <dbReference type="ChEBI" id="CHEBI:60377"/>
        <dbReference type="EC" id="6.3.2.5"/>
    </reaction>
</comment>
<comment type="caution">
    <text evidence="3">Lacks conserved residue(s) required for the propagation of feature annotation.</text>
</comment>
<feature type="binding site" evidence="3">
    <location>
        <position position="335"/>
    </location>
    <ligand>
        <name>CTP</name>
        <dbReference type="ChEBI" id="CHEBI:37563"/>
    </ligand>
</feature>
<dbReference type="InterPro" id="IPR036551">
    <property type="entry name" value="Flavin_trans-like"/>
</dbReference>
<dbReference type="SUPFAM" id="SSF102645">
    <property type="entry name" value="CoaB-like"/>
    <property type="match status" value="1"/>
</dbReference>
<feature type="region of interest" description="Phosphopantothenate--cysteine ligase" evidence="3">
    <location>
        <begin position="189"/>
        <end position="404"/>
    </location>
</feature>
<dbReference type="GO" id="GO:0015937">
    <property type="term" value="P:coenzyme A biosynthetic process"/>
    <property type="evidence" value="ECO:0007669"/>
    <property type="project" value="UniProtKB-UniRule"/>
</dbReference>
<evidence type="ECO:0000259" key="6">
    <source>
        <dbReference type="Pfam" id="PF04127"/>
    </source>
</evidence>
<keyword evidence="3" id="KW-0511">Multifunctional enzyme</keyword>
<keyword evidence="8" id="KW-1185">Reference proteome</keyword>
<proteinExistence type="inferred from homology"/>
<dbReference type="Gene3D" id="3.40.50.10300">
    <property type="entry name" value="CoaB-like"/>
    <property type="match status" value="1"/>
</dbReference>
<dbReference type="InterPro" id="IPR003382">
    <property type="entry name" value="Flavoprotein"/>
</dbReference>
<dbReference type="InterPro" id="IPR005252">
    <property type="entry name" value="CoaBC"/>
</dbReference>
<sequence>MTLSGKKIVLGVTGSIAAYKAIELVRELTKAGASVRVVMTESAQRFVAPLTFATLSRQAVLTDHAAWEAQMPHLAAAREADLVLIAPATAGTIARFAHGLADDLLSTLFLACTRPVVLAPAMDADMYCHPAVQENLARLRAWGVHMVGPATGELASGVRGPGRLAEINEIVQTVAEILCPQRNLSGEVVLITAGPTREPLDPVRYLSTRSSGKMGYALAEEAIARGARTILVSGPSALPPPAGVECIRVETALQMRAAVLDRLAETTVVIKAAAVSDYRSAHAAESKLTKRDAPMTLDLVPNPDILHEIGEQKGTRFVVGFAAETQELIPRARRKLAAKHLDLIVANDVSQEDAGFGSDNNQVVLLDSAGGVEPLPLLSKREVARRILDRVVGLRKKQGVGYGV</sequence>
<comment type="cofactor">
    <cofactor evidence="3">
        <name>Mg(2+)</name>
        <dbReference type="ChEBI" id="CHEBI:18420"/>
    </cofactor>
</comment>
<keyword evidence="3" id="KW-0460">Magnesium</keyword>
<dbReference type="SUPFAM" id="SSF52507">
    <property type="entry name" value="Homo-oligomeric flavin-containing Cys decarboxylases, HFCD"/>
    <property type="match status" value="1"/>
</dbReference>
<dbReference type="Gene3D" id="3.40.50.1950">
    <property type="entry name" value="Flavin prenyltransferase-like"/>
    <property type="match status" value="1"/>
</dbReference>
<dbReference type="PANTHER" id="PTHR14359:SF6">
    <property type="entry name" value="PHOSPHOPANTOTHENOYLCYSTEINE DECARBOXYLASE"/>
    <property type="match status" value="1"/>
</dbReference>
<dbReference type="NCBIfam" id="TIGR00521">
    <property type="entry name" value="coaBC_dfp"/>
    <property type="match status" value="1"/>
</dbReference>
<evidence type="ECO:0000256" key="4">
    <source>
        <dbReference type="RuleBase" id="RU364078"/>
    </source>
</evidence>
<evidence type="ECO:0000259" key="5">
    <source>
        <dbReference type="Pfam" id="PF02441"/>
    </source>
</evidence>
<feature type="domain" description="DNA/pantothenate metabolism flavoprotein C-terminal" evidence="6">
    <location>
        <begin position="184"/>
        <end position="392"/>
    </location>
</feature>
<dbReference type="PANTHER" id="PTHR14359">
    <property type="entry name" value="HOMO-OLIGOMERIC FLAVIN CONTAINING CYS DECARBOXYLASE FAMILY"/>
    <property type="match status" value="1"/>
</dbReference>
<dbReference type="InterPro" id="IPR035929">
    <property type="entry name" value="CoaB-like_sf"/>
</dbReference>
<dbReference type="GO" id="GO:0015941">
    <property type="term" value="P:pantothenate catabolic process"/>
    <property type="evidence" value="ECO:0007669"/>
    <property type="project" value="InterPro"/>
</dbReference>
<dbReference type="AlphaFoldDB" id="A0A564ZGC6"/>
<dbReference type="Pfam" id="PF04127">
    <property type="entry name" value="DFP"/>
    <property type="match status" value="1"/>
</dbReference>
<dbReference type="GO" id="GO:0071513">
    <property type="term" value="C:phosphopantothenoylcysteine decarboxylase complex"/>
    <property type="evidence" value="ECO:0007669"/>
    <property type="project" value="TreeGrafter"/>
</dbReference>
<keyword evidence="2 3" id="KW-0456">Lyase</keyword>
<reference evidence="7 8" key="1">
    <citation type="submission" date="2019-07" db="EMBL/GenBank/DDBJ databases">
        <authorList>
            <person name="Cremers G."/>
        </authorList>
    </citation>
    <scope>NUCLEOTIDE SEQUENCE [LARGE SCALE GENOMIC DNA]</scope>
</reference>
<evidence type="ECO:0000313" key="7">
    <source>
        <dbReference type="EMBL" id="VUZ84223.1"/>
    </source>
</evidence>
<evidence type="ECO:0000313" key="8">
    <source>
        <dbReference type="Proteomes" id="UP000334340"/>
    </source>
</evidence>
<dbReference type="HAMAP" id="MF_02225">
    <property type="entry name" value="CoaBC"/>
    <property type="match status" value="1"/>
</dbReference>
<dbReference type="Pfam" id="PF02441">
    <property type="entry name" value="Flavoprotein"/>
    <property type="match status" value="1"/>
</dbReference>
<gene>
    <name evidence="3" type="primary">coaBC</name>
    <name evidence="7" type="ORF">MELA_00589</name>
</gene>
<evidence type="ECO:0000256" key="1">
    <source>
        <dbReference type="ARBA" id="ARBA00022793"/>
    </source>
</evidence>
<dbReference type="GO" id="GO:0004633">
    <property type="term" value="F:phosphopantothenoylcysteine decarboxylase activity"/>
    <property type="evidence" value="ECO:0007669"/>
    <property type="project" value="UniProtKB-UniRule"/>
</dbReference>
<evidence type="ECO:0000256" key="2">
    <source>
        <dbReference type="ARBA" id="ARBA00023239"/>
    </source>
</evidence>
<feature type="binding site" evidence="3">
    <location>
        <position position="287"/>
    </location>
    <ligand>
        <name>CTP</name>
        <dbReference type="ChEBI" id="CHEBI:37563"/>
    </ligand>
</feature>
<comment type="pathway">
    <text evidence="3 4">Cofactor biosynthesis; coenzyme A biosynthesis; CoA from (R)-pantothenate: step 2/5.</text>
</comment>
<keyword evidence="3" id="KW-0479">Metal-binding</keyword>
<comment type="catalytic activity">
    <reaction evidence="3 4">
        <text>N-[(R)-4-phosphopantothenoyl]-L-cysteine + H(+) = (R)-4'-phosphopantetheine + CO2</text>
        <dbReference type="Rhea" id="RHEA:16793"/>
        <dbReference type="ChEBI" id="CHEBI:15378"/>
        <dbReference type="ChEBI" id="CHEBI:16526"/>
        <dbReference type="ChEBI" id="CHEBI:59458"/>
        <dbReference type="ChEBI" id="CHEBI:61723"/>
        <dbReference type="EC" id="4.1.1.36"/>
    </reaction>
</comment>
<feature type="domain" description="Flavoprotein" evidence="5">
    <location>
        <begin position="6"/>
        <end position="176"/>
    </location>
</feature>
<feature type="binding site" evidence="3">
    <location>
        <position position="321"/>
    </location>
    <ligand>
        <name>CTP</name>
        <dbReference type="ChEBI" id="CHEBI:37563"/>
    </ligand>
</feature>
<dbReference type="EMBL" id="CABIKM010000009">
    <property type="protein sequence ID" value="VUZ84223.1"/>
    <property type="molecule type" value="Genomic_DNA"/>
</dbReference>
<protein>
    <recommendedName>
        <fullName evidence="3">Coenzyme A biosynthesis bifunctional protein CoaBC</fullName>
    </recommendedName>
    <alternativeName>
        <fullName evidence="3">DNA/pantothenate metabolism flavoprotein</fullName>
    </alternativeName>
    <alternativeName>
        <fullName evidence="3">Phosphopantothenoylcysteine synthetase/decarboxylase</fullName>
        <shortName evidence="3">PPCS-PPCDC</shortName>
    </alternativeName>
    <domain>
        <recommendedName>
            <fullName evidence="3">Phosphopantothenoylcysteine decarboxylase</fullName>
            <shortName evidence="3">PPC decarboxylase</shortName>
            <shortName evidence="3">PPC-DC</shortName>
            <ecNumber evidence="3">4.1.1.36</ecNumber>
        </recommendedName>
        <alternativeName>
            <fullName evidence="3">CoaC</fullName>
        </alternativeName>
    </domain>
    <domain>
        <recommendedName>
            <fullName evidence="3">Phosphopantothenate--cysteine ligase</fullName>
            <ecNumber evidence="3">6.3.2.5</ecNumber>
        </recommendedName>
        <alternativeName>
            <fullName evidence="3">CoaB</fullName>
        </alternativeName>
        <alternativeName>
            <fullName evidence="3">Phosphopantothenoylcysteine synthetase</fullName>
            <shortName evidence="3">PPC synthetase</shortName>
            <shortName evidence="3">PPC-S</shortName>
        </alternativeName>
    </domain>
</protein>
<comment type="function">
    <text evidence="4">Catalyzes two steps in the biosynthesis of coenzyme A. In the first step cysteine is conjugated to 4'-phosphopantothenate to form 4-phosphopantothenoylcysteine, in the latter compound is decarboxylated to form 4'-phosphopantotheine.</text>
</comment>
<keyword evidence="3 4" id="KW-0285">Flavoprotein</keyword>
<feature type="binding site" evidence="3">
    <location>
        <position position="339"/>
    </location>
    <ligand>
        <name>CTP</name>
        <dbReference type="ChEBI" id="CHEBI:37563"/>
    </ligand>
</feature>
<keyword evidence="3 4" id="KW-0436">Ligase</keyword>
<dbReference type="UniPathway" id="UPA00241">
    <property type="reaction ID" value="UER00353"/>
</dbReference>
<organism evidence="7 8">
    <name type="scientific">Candidatus Methylomirabilis lanthanidiphila</name>
    <dbReference type="NCBI Taxonomy" id="2211376"/>
    <lineage>
        <taxon>Bacteria</taxon>
        <taxon>Candidatus Methylomirabilota</taxon>
        <taxon>Candidatus Methylomirabilia</taxon>
        <taxon>Candidatus Methylomirabilales</taxon>
        <taxon>Candidatus Methylomirabilaceae</taxon>
        <taxon>Candidatus Methylomirabilis</taxon>
    </lineage>
</organism>
<feature type="binding site" evidence="3">
    <location>
        <begin position="303"/>
        <end position="306"/>
    </location>
    <ligand>
        <name>CTP</name>
        <dbReference type="ChEBI" id="CHEBI:37563"/>
    </ligand>
</feature>
<comment type="similarity">
    <text evidence="3 4">In the C-terminal section; belongs to the PPC synthetase family.</text>
</comment>
<dbReference type="GO" id="GO:0046872">
    <property type="term" value="F:metal ion binding"/>
    <property type="evidence" value="ECO:0007669"/>
    <property type="project" value="UniProtKB-KW"/>
</dbReference>
<comment type="function">
    <text evidence="3">Catalyzes two sequential steps in the biosynthesis of coenzyme A. In the first step cysteine is conjugated to 4'-phosphopantothenate to form 4-phosphopantothenoylcysteine. In the second step the latter compound is decarboxylated to form 4'-phosphopantotheine.</text>
</comment>
<dbReference type="EC" id="4.1.1.36" evidence="3"/>
<comment type="similarity">
    <text evidence="3 4">In the N-terminal section; belongs to the HFCD (homo-oligomeric flavin containing Cys decarboxylase) superfamily.</text>
</comment>
<feature type="region of interest" description="Phosphopantothenoylcysteine decarboxylase" evidence="3">
    <location>
        <begin position="1"/>
        <end position="188"/>
    </location>
</feature>
<keyword evidence="3 4" id="KW-0288">FMN</keyword>
<keyword evidence="1 3" id="KW-0210">Decarboxylase</keyword>
<dbReference type="InterPro" id="IPR007085">
    <property type="entry name" value="DNA/pantothenate-metab_flavo_C"/>
</dbReference>
<name>A0A564ZGC6_9BACT</name>
<accession>A0A564ZGC6</accession>
<evidence type="ECO:0000256" key="3">
    <source>
        <dbReference type="HAMAP-Rule" id="MF_02225"/>
    </source>
</evidence>